<keyword evidence="1" id="KW-1133">Transmembrane helix</keyword>
<reference evidence="3 4" key="1">
    <citation type="journal article" date="2006" name="Proc. Natl. Acad. Sci. U.S.A.">
        <title>The complete genome sequence of Lactobacillus bulgaricus reveals extensive and ongoing reductive evolution.</title>
        <authorList>
            <person name="van de Guchte M."/>
            <person name="Penaud S."/>
            <person name="Grimaldi C."/>
            <person name="Barbe V."/>
            <person name="Bryson K."/>
            <person name="Nicolas P."/>
            <person name="Robert C."/>
            <person name="Oztas S."/>
            <person name="Mangenot S."/>
            <person name="Couloux A."/>
            <person name="Loux V."/>
            <person name="Dervyn R."/>
            <person name="Bossy R."/>
            <person name="Bolotin A."/>
            <person name="Batto J.-M."/>
            <person name="Walunas T."/>
            <person name="Gibrat J.-F."/>
            <person name="Bessieres P."/>
            <person name="Weissenbach J."/>
            <person name="Ehrlich S.D."/>
            <person name="Maguin E."/>
        </authorList>
    </citation>
    <scope>NUCLEOTIDE SEQUENCE [LARGE SCALE GENOMIC DNA]</scope>
    <source>
        <strain evidence="4">ATCC 11842 / DSM 20081 / BCRC 10696 / JCM 1002 / NBRC 13953 / NCIMB 11778 / NCTC 12712 / WDCM 00102 / Lb 14</strain>
    </source>
</reference>
<keyword evidence="1" id="KW-0812">Transmembrane</keyword>
<dbReference type="eggNOG" id="ENOG5030B6J">
    <property type="taxonomic scope" value="Bacteria"/>
</dbReference>
<dbReference type="KEGG" id="ldb:Ldb1662"/>
<name>Q1G902_LACDA</name>
<evidence type="ECO:0000313" key="3">
    <source>
        <dbReference type="EMBL" id="CAI98451.1"/>
    </source>
</evidence>
<organism evidence="3 4">
    <name type="scientific">Lactobacillus delbrueckii subsp. bulgaricus (strain ATCC 11842 / DSM 20081 / BCRC 10696 / JCM 1002 / NBRC 13953 / NCIMB 11778 / NCTC 12712 / WDCM 00102 / Lb 14)</name>
    <dbReference type="NCBI Taxonomy" id="390333"/>
    <lineage>
        <taxon>Bacteria</taxon>
        <taxon>Bacillati</taxon>
        <taxon>Bacillota</taxon>
        <taxon>Bacilli</taxon>
        <taxon>Lactobacillales</taxon>
        <taxon>Lactobacillaceae</taxon>
        <taxon>Lactobacillus</taxon>
    </lineage>
</organism>
<feature type="transmembrane region" description="Helical" evidence="1">
    <location>
        <begin position="138"/>
        <end position="161"/>
    </location>
</feature>
<evidence type="ECO:0000256" key="1">
    <source>
        <dbReference type="SAM" id="Phobius"/>
    </source>
</evidence>
<dbReference type="HOGENOM" id="CLU_1330519_0_0_9"/>
<sequence length="206" mass="23560">MAVPEDWREPFHEVARVVLRYLRWSMRLPPLLGYRNTGDDGNKKNVCIHVFGQYIVKDYYLATLHTFFAAGTILKSKLIDIFYFFLAGISGTLAVFSMFKDHSAASIAMDVLFLIISAYFIVRGFLDIESENKKLSKNWQILSWIAWCLLLLGVILTLTGYKLGINGLGWGGFVLFLLCSFVVPEQANDKNFHVKRRDETGFDDKN</sequence>
<keyword evidence="4" id="KW-1185">Reference proteome</keyword>
<keyword evidence="1" id="KW-0472">Membrane</keyword>
<protein>
    <submittedName>
        <fullName evidence="3">Hypothetical membrane protein</fullName>
    </submittedName>
</protein>
<dbReference type="STRING" id="390333.Ldb1662"/>
<dbReference type="Proteomes" id="UP000001259">
    <property type="component" value="Chromosome"/>
</dbReference>
<accession>Q1G902</accession>
<feature type="transmembrane region" description="Helical" evidence="1">
    <location>
        <begin position="167"/>
        <end position="187"/>
    </location>
</feature>
<evidence type="ECO:0000259" key="2">
    <source>
        <dbReference type="Pfam" id="PF25221"/>
    </source>
</evidence>
<dbReference type="EMBL" id="CR954253">
    <property type="protein sequence ID" value="CAI98451.1"/>
    <property type="molecule type" value="Genomic_DNA"/>
</dbReference>
<gene>
    <name evidence="3" type="ordered locus">Ldb1662</name>
</gene>
<proteinExistence type="predicted"/>
<dbReference type="AlphaFoldDB" id="Q1G902"/>
<feature type="domain" description="Lnb-like transmembrane" evidence="2">
    <location>
        <begin position="66"/>
        <end position="158"/>
    </location>
</feature>
<evidence type="ECO:0000313" key="4">
    <source>
        <dbReference type="Proteomes" id="UP000001259"/>
    </source>
</evidence>
<dbReference type="InterPro" id="IPR057436">
    <property type="entry name" value="5TMH_Lnb"/>
</dbReference>
<feature type="transmembrane region" description="Helical" evidence="1">
    <location>
        <begin position="105"/>
        <end position="126"/>
    </location>
</feature>
<feature type="transmembrane region" description="Helical" evidence="1">
    <location>
        <begin position="81"/>
        <end position="99"/>
    </location>
</feature>
<dbReference type="Pfam" id="PF25221">
    <property type="entry name" value="5TMH_Lnb"/>
    <property type="match status" value="1"/>
</dbReference>